<dbReference type="EMBL" id="JBBWWQ010000011">
    <property type="protein sequence ID" value="KAK8935482.1"/>
    <property type="molecule type" value="Genomic_DNA"/>
</dbReference>
<evidence type="ECO:0000313" key="1">
    <source>
        <dbReference type="EMBL" id="KAK8935482.1"/>
    </source>
</evidence>
<dbReference type="AlphaFoldDB" id="A0AAP0BC12"/>
<comment type="caution">
    <text evidence="1">The sequence shown here is derived from an EMBL/GenBank/DDBJ whole genome shotgun (WGS) entry which is preliminary data.</text>
</comment>
<reference evidence="1 2" key="1">
    <citation type="journal article" date="2022" name="Nat. Plants">
        <title>Genomes of leafy and leafless Platanthera orchids illuminate the evolution of mycoheterotrophy.</title>
        <authorList>
            <person name="Li M.H."/>
            <person name="Liu K.W."/>
            <person name="Li Z."/>
            <person name="Lu H.C."/>
            <person name="Ye Q.L."/>
            <person name="Zhang D."/>
            <person name="Wang J.Y."/>
            <person name="Li Y.F."/>
            <person name="Zhong Z.M."/>
            <person name="Liu X."/>
            <person name="Yu X."/>
            <person name="Liu D.K."/>
            <person name="Tu X.D."/>
            <person name="Liu B."/>
            <person name="Hao Y."/>
            <person name="Liao X.Y."/>
            <person name="Jiang Y.T."/>
            <person name="Sun W.H."/>
            <person name="Chen J."/>
            <person name="Chen Y.Q."/>
            <person name="Ai Y."/>
            <person name="Zhai J.W."/>
            <person name="Wu S.S."/>
            <person name="Zhou Z."/>
            <person name="Hsiao Y.Y."/>
            <person name="Wu W.L."/>
            <person name="Chen Y.Y."/>
            <person name="Lin Y.F."/>
            <person name="Hsu J.L."/>
            <person name="Li C.Y."/>
            <person name="Wang Z.W."/>
            <person name="Zhao X."/>
            <person name="Zhong W.Y."/>
            <person name="Ma X.K."/>
            <person name="Ma L."/>
            <person name="Huang J."/>
            <person name="Chen G.Z."/>
            <person name="Huang M.Z."/>
            <person name="Huang L."/>
            <person name="Peng D.H."/>
            <person name="Luo Y.B."/>
            <person name="Zou S.Q."/>
            <person name="Chen S.P."/>
            <person name="Lan S."/>
            <person name="Tsai W.C."/>
            <person name="Van de Peer Y."/>
            <person name="Liu Z.J."/>
        </authorList>
    </citation>
    <scope>NUCLEOTIDE SEQUENCE [LARGE SCALE GENOMIC DNA]</scope>
    <source>
        <strain evidence="1">Lor287</strain>
    </source>
</reference>
<dbReference type="Proteomes" id="UP001418222">
    <property type="component" value="Unassembled WGS sequence"/>
</dbReference>
<dbReference type="PANTHER" id="PTHR34538:SF13">
    <property type="entry name" value="OS02G0637200 PROTEIN"/>
    <property type="match status" value="1"/>
</dbReference>
<proteinExistence type="predicted"/>
<protein>
    <submittedName>
        <fullName evidence="1">Uncharacterized protein</fullName>
    </submittedName>
</protein>
<evidence type="ECO:0000313" key="2">
    <source>
        <dbReference type="Proteomes" id="UP001418222"/>
    </source>
</evidence>
<gene>
    <name evidence="1" type="ORF">KSP39_PZI013313</name>
</gene>
<keyword evidence="2" id="KW-1185">Reference proteome</keyword>
<accession>A0AAP0BC12</accession>
<sequence>MVLAVRIAIAAVEEDGEKGARLKGLRRRLVWRIYWKLKAEIRRRSGRRKRFSSRYDLFSYALNFDDEIPPSQNPSFLTRLVTPPLLP</sequence>
<name>A0AAP0BC12_9ASPA</name>
<dbReference type="PANTHER" id="PTHR34538">
    <property type="entry name" value="EXPRESSED PROTEIN"/>
    <property type="match status" value="1"/>
</dbReference>
<organism evidence="1 2">
    <name type="scientific">Platanthera zijinensis</name>
    <dbReference type="NCBI Taxonomy" id="2320716"/>
    <lineage>
        <taxon>Eukaryota</taxon>
        <taxon>Viridiplantae</taxon>
        <taxon>Streptophyta</taxon>
        <taxon>Embryophyta</taxon>
        <taxon>Tracheophyta</taxon>
        <taxon>Spermatophyta</taxon>
        <taxon>Magnoliopsida</taxon>
        <taxon>Liliopsida</taxon>
        <taxon>Asparagales</taxon>
        <taxon>Orchidaceae</taxon>
        <taxon>Orchidoideae</taxon>
        <taxon>Orchideae</taxon>
        <taxon>Orchidinae</taxon>
        <taxon>Platanthera</taxon>
    </lineage>
</organism>